<organism evidence="1 2">
    <name type="scientific">Dioscorea alata</name>
    <name type="common">Purple yam</name>
    <dbReference type="NCBI Taxonomy" id="55571"/>
    <lineage>
        <taxon>Eukaryota</taxon>
        <taxon>Viridiplantae</taxon>
        <taxon>Streptophyta</taxon>
        <taxon>Embryophyta</taxon>
        <taxon>Tracheophyta</taxon>
        <taxon>Spermatophyta</taxon>
        <taxon>Magnoliopsida</taxon>
        <taxon>Liliopsida</taxon>
        <taxon>Dioscoreales</taxon>
        <taxon>Dioscoreaceae</taxon>
        <taxon>Dioscorea</taxon>
    </lineage>
</organism>
<dbReference type="EC" id="2.7.7.59" evidence="1"/>
<dbReference type="Proteomes" id="UP000827976">
    <property type="component" value="Chromosome 1"/>
</dbReference>
<accession>A0ACB7WVG1</accession>
<gene>
    <name evidence="1" type="ORF">IHE45_01G073000</name>
</gene>
<name>A0ACB7WVG1_DIOAL</name>
<sequence>MEWPGSLDEYQKLVTRMNTPRVVIDNKVSPSTTLVKLHSARKHGVLLEAIQALSDLNLSITKAYISSDASWFMDVFHLTDHLSDKLSDDPHLLSLIHHSLLSAATSDHLSHPIPPPPLPNTSLTALELTAGDRPGLLSDLFAVLTDLDCSIAAVKTWTFNGCMASLLFIHNVDFDQNPTKLNIIITRLRHVINGDVQPTSTAVSHSDRRLHQLLLPEQPSQSTPATVSVTIQNLVKRDYSVINIQCHDRPKLLFDVVCVLTDMNYVVFHGTVNTDGDKAHQEFYVRSSDGKIIGTEEEKDRVVKNLRTGIERRAEKGLRLEICAEDRHGLLADVTRVLRENGLSITMAEVRMEEKVVKSVFYVDDVAGCNLVNDKVIEMVKERMGNGSLKVGEVVKKTLGRRKVEEDGGGGGGGVGLVYLGSFVRRNLYNLGLIRSCS</sequence>
<keyword evidence="1" id="KW-0548">Nucleotidyltransferase</keyword>
<protein>
    <submittedName>
        <fullName evidence="1">[Protein-PII] uridylyltransferase protein</fullName>
        <ecNumber evidence="1">2.7.7.59</ecNumber>
    </submittedName>
</protein>
<proteinExistence type="predicted"/>
<keyword evidence="1" id="KW-0808">Transferase</keyword>
<reference evidence="2" key="1">
    <citation type="journal article" date="2022" name="Nat. Commun.">
        <title>Chromosome evolution and the genetic basis of agronomically important traits in greater yam.</title>
        <authorList>
            <person name="Bredeson J.V."/>
            <person name="Lyons J.B."/>
            <person name="Oniyinde I.O."/>
            <person name="Okereke N.R."/>
            <person name="Kolade O."/>
            <person name="Nnabue I."/>
            <person name="Nwadili C.O."/>
            <person name="Hribova E."/>
            <person name="Parker M."/>
            <person name="Nwogha J."/>
            <person name="Shu S."/>
            <person name="Carlson J."/>
            <person name="Kariba R."/>
            <person name="Muthemba S."/>
            <person name="Knop K."/>
            <person name="Barton G.J."/>
            <person name="Sherwood A.V."/>
            <person name="Lopez-Montes A."/>
            <person name="Asiedu R."/>
            <person name="Jamnadass R."/>
            <person name="Muchugi A."/>
            <person name="Goodstein D."/>
            <person name="Egesi C.N."/>
            <person name="Featherston J."/>
            <person name="Asfaw A."/>
            <person name="Simpson G.G."/>
            <person name="Dolezel J."/>
            <person name="Hendre P.S."/>
            <person name="Van Deynze A."/>
            <person name="Kumar P.L."/>
            <person name="Obidiegwu J.E."/>
            <person name="Bhattacharjee R."/>
            <person name="Rokhsar D.S."/>
        </authorList>
    </citation>
    <scope>NUCLEOTIDE SEQUENCE [LARGE SCALE GENOMIC DNA]</scope>
    <source>
        <strain evidence="2">cv. TDa95/00328</strain>
    </source>
</reference>
<evidence type="ECO:0000313" key="2">
    <source>
        <dbReference type="Proteomes" id="UP000827976"/>
    </source>
</evidence>
<keyword evidence="2" id="KW-1185">Reference proteome</keyword>
<comment type="caution">
    <text evidence="1">The sequence shown here is derived from an EMBL/GenBank/DDBJ whole genome shotgun (WGS) entry which is preliminary data.</text>
</comment>
<dbReference type="EMBL" id="CM037011">
    <property type="protein sequence ID" value="KAH7692532.1"/>
    <property type="molecule type" value="Genomic_DNA"/>
</dbReference>
<evidence type="ECO:0000313" key="1">
    <source>
        <dbReference type="EMBL" id="KAH7692532.1"/>
    </source>
</evidence>